<name>G3AJS0_SPAPN</name>
<dbReference type="AlphaFoldDB" id="G3AJS0"/>
<protein>
    <submittedName>
        <fullName evidence="2">Uncharacterized protein</fullName>
    </submittedName>
</protein>
<keyword evidence="1" id="KW-0812">Transmembrane</keyword>
<evidence type="ECO:0000313" key="2">
    <source>
        <dbReference type="EMBL" id="EGW33971.1"/>
    </source>
</evidence>
<evidence type="ECO:0000256" key="1">
    <source>
        <dbReference type="SAM" id="Phobius"/>
    </source>
</evidence>
<dbReference type="EMBL" id="GL996500">
    <property type="protein sequence ID" value="EGW33971.1"/>
    <property type="molecule type" value="Genomic_DNA"/>
</dbReference>
<keyword evidence="1" id="KW-1133">Transmembrane helix</keyword>
<keyword evidence="1" id="KW-0472">Membrane</keyword>
<keyword evidence="3" id="KW-1185">Reference proteome</keyword>
<feature type="transmembrane region" description="Helical" evidence="1">
    <location>
        <begin position="30"/>
        <end position="52"/>
    </location>
</feature>
<proteinExistence type="predicted"/>
<accession>G3AJS0</accession>
<sequence length="108" mass="11656">MTTVAIAQVTIHTVVPIAKAQQPDPIVAHVIGIHAAATVAPAIIIIPAKILSETYFRKLRFSRASAPIVLALIIVLIIYVNDAAMIVNKITMMKTLDSNICTLFIIIL</sequence>
<dbReference type="InParanoid" id="G3AJS0"/>
<organism evidence="3">
    <name type="scientific">Spathaspora passalidarum (strain NRRL Y-27907 / 11-Y1)</name>
    <dbReference type="NCBI Taxonomy" id="619300"/>
    <lineage>
        <taxon>Eukaryota</taxon>
        <taxon>Fungi</taxon>
        <taxon>Dikarya</taxon>
        <taxon>Ascomycota</taxon>
        <taxon>Saccharomycotina</taxon>
        <taxon>Pichiomycetes</taxon>
        <taxon>Debaryomycetaceae</taxon>
        <taxon>Spathaspora</taxon>
    </lineage>
</organism>
<dbReference type="RefSeq" id="XP_007373555.1">
    <property type="nucleotide sequence ID" value="XM_007373493.1"/>
</dbReference>
<feature type="transmembrane region" description="Helical" evidence="1">
    <location>
        <begin position="64"/>
        <end position="87"/>
    </location>
</feature>
<evidence type="ECO:0000313" key="3">
    <source>
        <dbReference type="Proteomes" id="UP000000709"/>
    </source>
</evidence>
<gene>
    <name evidence="2" type="ORF">SPAPADRAFT_59381</name>
</gene>
<dbReference type="GeneID" id="18872889"/>
<reference evidence="2 3" key="1">
    <citation type="journal article" date="2011" name="Proc. Natl. Acad. Sci. U.S.A.">
        <title>Comparative genomics of xylose-fermenting fungi for enhanced biofuel production.</title>
        <authorList>
            <person name="Wohlbach D.J."/>
            <person name="Kuo A."/>
            <person name="Sato T.K."/>
            <person name="Potts K.M."/>
            <person name="Salamov A.A."/>
            <person name="LaButti K.M."/>
            <person name="Sun H."/>
            <person name="Clum A."/>
            <person name="Pangilinan J.L."/>
            <person name="Lindquist E.A."/>
            <person name="Lucas S."/>
            <person name="Lapidus A."/>
            <person name="Jin M."/>
            <person name="Gunawan C."/>
            <person name="Balan V."/>
            <person name="Dale B.E."/>
            <person name="Jeffries T.W."/>
            <person name="Zinkel R."/>
            <person name="Barry K.W."/>
            <person name="Grigoriev I.V."/>
            <person name="Gasch A.P."/>
        </authorList>
    </citation>
    <scope>NUCLEOTIDE SEQUENCE [LARGE SCALE GENOMIC DNA]</scope>
    <source>
        <strain evidence="3">NRRL Y-27907 / 11-Y1</strain>
    </source>
</reference>
<dbReference type="Proteomes" id="UP000000709">
    <property type="component" value="Unassembled WGS sequence"/>
</dbReference>
<dbReference type="HOGENOM" id="CLU_2198637_0_0_1"/>
<dbReference type="KEGG" id="spaa:SPAPADRAFT_59381"/>